<evidence type="ECO:0000256" key="1">
    <source>
        <dbReference type="ARBA" id="ARBA00001947"/>
    </source>
</evidence>
<dbReference type="WBParaSite" id="TMUE_1000003153.1">
    <property type="protein sequence ID" value="TMUE_1000003153.1"/>
    <property type="gene ID" value="WBGene00288126"/>
</dbReference>
<evidence type="ECO:0000256" key="9">
    <source>
        <dbReference type="SAM" id="Phobius"/>
    </source>
</evidence>
<evidence type="ECO:0000259" key="10">
    <source>
        <dbReference type="Pfam" id="PF01431"/>
    </source>
</evidence>
<evidence type="ECO:0000313" key="13">
    <source>
        <dbReference type="WBParaSite" id="TMUE_1000003153.1"/>
    </source>
</evidence>
<dbReference type="PRINTS" id="PR00786">
    <property type="entry name" value="NEPRILYSIN"/>
</dbReference>
<evidence type="ECO:0000256" key="3">
    <source>
        <dbReference type="ARBA" id="ARBA00022670"/>
    </source>
</evidence>
<evidence type="ECO:0000256" key="5">
    <source>
        <dbReference type="ARBA" id="ARBA00022801"/>
    </source>
</evidence>
<evidence type="ECO:0000256" key="4">
    <source>
        <dbReference type="ARBA" id="ARBA00022723"/>
    </source>
</evidence>
<dbReference type="InterPro" id="IPR018497">
    <property type="entry name" value="Peptidase_M13_C"/>
</dbReference>
<evidence type="ECO:0000256" key="7">
    <source>
        <dbReference type="ARBA" id="ARBA00023049"/>
    </source>
</evidence>
<keyword evidence="9" id="KW-0812">Transmembrane</keyword>
<feature type="region of interest" description="Disordered" evidence="8">
    <location>
        <begin position="23"/>
        <end position="43"/>
    </location>
</feature>
<dbReference type="GO" id="GO:0046872">
    <property type="term" value="F:metal ion binding"/>
    <property type="evidence" value="ECO:0007669"/>
    <property type="project" value="UniProtKB-KW"/>
</dbReference>
<evidence type="ECO:0000259" key="11">
    <source>
        <dbReference type="Pfam" id="PF05649"/>
    </source>
</evidence>
<keyword evidence="4" id="KW-0479">Metal-binding</keyword>
<keyword evidence="7" id="KW-0482">Metalloprotease</keyword>
<comment type="cofactor">
    <cofactor evidence="1">
        <name>Zn(2+)</name>
        <dbReference type="ChEBI" id="CHEBI:29105"/>
    </cofactor>
</comment>
<keyword evidence="6" id="KW-0862">Zinc</keyword>
<feature type="domain" description="Peptidase M13 N-terminal" evidence="11">
    <location>
        <begin position="179"/>
        <end position="576"/>
    </location>
</feature>
<dbReference type="Gene3D" id="1.10.1380.10">
    <property type="entry name" value="Neutral endopeptidase , domain2"/>
    <property type="match status" value="1"/>
</dbReference>
<dbReference type="InterPro" id="IPR000718">
    <property type="entry name" value="Peptidase_M13"/>
</dbReference>
<dbReference type="InterPro" id="IPR042089">
    <property type="entry name" value="Peptidase_M13_dom_2"/>
</dbReference>
<dbReference type="GO" id="GO:0004222">
    <property type="term" value="F:metalloendopeptidase activity"/>
    <property type="evidence" value="ECO:0007669"/>
    <property type="project" value="InterPro"/>
</dbReference>
<proteinExistence type="inferred from homology"/>
<evidence type="ECO:0000313" key="12">
    <source>
        <dbReference type="Proteomes" id="UP000046395"/>
    </source>
</evidence>
<organism evidence="12 13">
    <name type="scientific">Trichuris muris</name>
    <name type="common">Mouse whipworm</name>
    <dbReference type="NCBI Taxonomy" id="70415"/>
    <lineage>
        <taxon>Eukaryota</taxon>
        <taxon>Metazoa</taxon>
        <taxon>Ecdysozoa</taxon>
        <taxon>Nematoda</taxon>
        <taxon>Enoplea</taxon>
        <taxon>Dorylaimia</taxon>
        <taxon>Trichinellida</taxon>
        <taxon>Trichuridae</taxon>
        <taxon>Trichuris</taxon>
    </lineage>
</organism>
<dbReference type="Gene3D" id="3.40.390.10">
    <property type="entry name" value="Collagenase (Catalytic Domain)"/>
    <property type="match status" value="1"/>
</dbReference>
<keyword evidence="3" id="KW-0645">Protease</keyword>
<dbReference type="InterPro" id="IPR024079">
    <property type="entry name" value="MetalloPept_cat_dom_sf"/>
</dbReference>
<protein>
    <submittedName>
        <fullName evidence="13">Peptidase M13 N-terminal domain-containing protein</fullName>
    </submittedName>
</protein>
<dbReference type="InterPro" id="IPR008753">
    <property type="entry name" value="Peptidase_M13_N"/>
</dbReference>
<evidence type="ECO:0000256" key="2">
    <source>
        <dbReference type="ARBA" id="ARBA00007357"/>
    </source>
</evidence>
<keyword evidence="5" id="KW-0378">Hydrolase</keyword>
<sequence>MPTVRAPPATVSNSLTEARKVGLGSAVAPASPPNSTMLPNNGENVSEDSCVFLVDERRQSDNSQPSVLVPFDLLTGSASIPCGGDTLVTSPTVTFAVKADSWWSTRTRLEKCLICVLFAMLFFLVALLLVLLTNGTLRGRNVISYPAAILNDTLSICTTKGCVEAATNLLMAIDSTQDPCENFYEYACGQWNKHFFIPEDMSGYGTFALVRDRVRRQLKSLLDENSHGNSVAISMAKSMYKTCMNVTAINAMKSEKMIDVLKSFGGWPVLESNWRGENVDLTEVIGKMRGYYSLDVFVSLYVYADAKNTTQNILTIHQGSLGLGGSTRDYYLNDTLYGSQMIAYKRYFQRIVELIATDMGMAYTKEMEVEVNQTLNFEKTYAGITSPDDQRRNHSLLYNRWTLGQLKEKMPAIKWDRFFQLVMPQQVLEVIDDNMNLIITDPLYIAEINKLLLETDKRVLINYLLWRLSKVYTSMLDERYDEAYQDFVFVMLGRQSRPARWKTCVPVVVNWMEMAAGALYVERHFNQKDKEEAVALIDHLRLAFTELVKKLDWMDEETKKYAIEKAEEMINHIGYPEFINNSTLLDSYYEGLSLNENDTYFESSRKASNWLHRKEMLELLKPFNRDRFDTSPAVVNAFYSPEKNVITFPAGILQPPFFNGEYLKAINYGSIGAVIGHEITHGFDDQGSQYDKNGNLKDWWTPMAFERFRERTTCIIEQYNNYTVPDINIKVNGRLTQGENIADNAGVKEAYLAYRNYIVNSGKEEPRLPGLVNMTNDQIFFLSYANFWCGHKKPAASLQQVLTDPHSPEMFRVIGVLSNLDEFAKTFNCKPGSQMNPLPSDRRKCAAKVVLATIHLLRFDGQPFLDIGFVFWDVGLVLPQREALGGAVAFSIPFKGPTLTAVVDANSSLSLPFLNIYRKLQSRYIPIIVAHPFCRPAKFLTRLQAARRRLHPGSLASSDQCYQKPASLLPSFAVFAMMIQWRRIAGAVTLHWTEMTSESNFPKQFISDILVH</sequence>
<feature type="domain" description="Peptidase M13 C-terminal" evidence="10">
    <location>
        <begin position="636"/>
        <end position="840"/>
    </location>
</feature>
<reference evidence="13" key="1">
    <citation type="submission" date="2019-12" db="UniProtKB">
        <authorList>
            <consortium name="WormBaseParasite"/>
        </authorList>
    </citation>
    <scope>IDENTIFICATION</scope>
</reference>
<dbReference type="PROSITE" id="PS51885">
    <property type="entry name" value="NEPRILYSIN"/>
    <property type="match status" value="1"/>
</dbReference>
<dbReference type="Proteomes" id="UP000046395">
    <property type="component" value="Unassembled WGS sequence"/>
</dbReference>
<feature type="compositionally biased region" description="Polar residues" evidence="8">
    <location>
        <begin position="33"/>
        <end position="43"/>
    </location>
</feature>
<feature type="transmembrane region" description="Helical" evidence="9">
    <location>
        <begin position="112"/>
        <end position="132"/>
    </location>
</feature>
<keyword evidence="9" id="KW-0472">Membrane</keyword>
<dbReference type="STRING" id="70415.A0A5S6Q7J6"/>
<keyword evidence="9" id="KW-1133">Transmembrane helix</keyword>
<dbReference type="CDD" id="cd08662">
    <property type="entry name" value="M13"/>
    <property type="match status" value="1"/>
</dbReference>
<dbReference type="Pfam" id="PF05649">
    <property type="entry name" value="Peptidase_M13_N"/>
    <property type="match status" value="1"/>
</dbReference>
<dbReference type="GO" id="GO:0005886">
    <property type="term" value="C:plasma membrane"/>
    <property type="evidence" value="ECO:0007669"/>
    <property type="project" value="TreeGrafter"/>
</dbReference>
<keyword evidence="12" id="KW-1185">Reference proteome</keyword>
<name>A0A5S6Q7J6_TRIMR</name>
<dbReference type="GO" id="GO:0016485">
    <property type="term" value="P:protein processing"/>
    <property type="evidence" value="ECO:0007669"/>
    <property type="project" value="TreeGrafter"/>
</dbReference>
<dbReference type="PANTHER" id="PTHR11733:SF239">
    <property type="entry name" value="NEPRILYSIN-11"/>
    <property type="match status" value="1"/>
</dbReference>
<dbReference type="SUPFAM" id="SSF55486">
    <property type="entry name" value="Metalloproteases ('zincins'), catalytic domain"/>
    <property type="match status" value="1"/>
</dbReference>
<dbReference type="Pfam" id="PF01431">
    <property type="entry name" value="Peptidase_M13"/>
    <property type="match status" value="1"/>
</dbReference>
<evidence type="ECO:0000256" key="8">
    <source>
        <dbReference type="SAM" id="MobiDB-lite"/>
    </source>
</evidence>
<comment type="similarity">
    <text evidence="2">Belongs to the peptidase M13 family.</text>
</comment>
<dbReference type="PANTHER" id="PTHR11733">
    <property type="entry name" value="ZINC METALLOPROTEASE FAMILY M13 NEPRILYSIN-RELATED"/>
    <property type="match status" value="1"/>
</dbReference>
<accession>A0A5S6Q7J6</accession>
<evidence type="ECO:0000256" key="6">
    <source>
        <dbReference type="ARBA" id="ARBA00022833"/>
    </source>
</evidence>
<dbReference type="AlphaFoldDB" id="A0A5S6Q7J6"/>